<dbReference type="EMBL" id="JAIVGD010000028">
    <property type="protein sequence ID" value="KAH0738094.1"/>
    <property type="molecule type" value="Genomic_DNA"/>
</dbReference>
<dbReference type="PANTHER" id="PTHR35317">
    <property type="entry name" value="OS04G0629600 PROTEIN"/>
    <property type="match status" value="1"/>
</dbReference>
<organism evidence="1 2">
    <name type="scientific">Solanum tuberosum</name>
    <name type="common">Potato</name>
    <dbReference type="NCBI Taxonomy" id="4113"/>
    <lineage>
        <taxon>Eukaryota</taxon>
        <taxon>Viridiplantae</taxon>
        <taxon>Streptophyta</taxon>
        <taxon>Embryophyta</taxon>
        <taxon>Tracheophyta</taxon>
        <taxon>Spermatophyta</taxon>
        <taxon>Magnoliopsida</taxon>
        <taxon>eudicotyledons</taxon>
        <taxon>Gunneridae</taxon>
        <taxon>Pentapetalae</taxon>
        <taxon>asterids</taxon>
        <taxon>lamiids</taxon>
        <taxon>Solanales</taxon>
        <taxon>Solanaceae</taxon>
        <taxon>Solanoideae</taxon>
        <taxon>Solaneae</taxon>
        <taxon>Solanum</taxon>
    </lineage>
</organism>
<proteinExistence type="predicted"/>
<evidence type="ECO:0000313" key="2">
    <source>
        <dbReference type="Proteomes" id="UP000826656"/>
    </source>
</evidence>
<dbReference type="Pfam" id="PF14223">
    <property type="entry name" value="Retrotran_gag_2"/>
    <property type="match status" value="1"/>
</dbReference>
<gene>
    <name evidence="1" type="ORF">KY290_036799</name>
</gene>
<reference evidence="1 2" key="1">
    <citation type="journal article" date="2021" name="bioRxiv">
        <title>Chromosome-scale and haplotype-resolved genome assembly of a tetraploid potato cultivar.</title>
        <authorList>
            <person name="Sun H."/>
            <person name="Jiao W.-B."/>
            <person name="Krause K."/>
            <person name="Campoy J.A."/>
            <person name="Goel M."/>
            <person name="Folz-Donahue K."/>
            <person name="Kukat C."/>
            <person name="Huettel B."/>
            <person name="Schneeberger K."/>
        </authorList>
    </citation>
    <scope>NUCLEOTIDE SEQUENCE [LARGE SCALE GENOMIC DNA]</scope>
    <source>
        <strain evidence="1">SolTubOtavaFocal</strain>
        <tissue evidence="1">Leaves</tissue>
    </source>
</reference>
<evidence type="ECO:0008006" key="3">
    <source>
        <dbReference type="Google" id="ProtNLM"/>
    </source>
</evidence>
<comment type="caution">
    <text evidence="1">The sequence shown here is derived from an EMBL/GenBank/DDBJ whole genome shotgun (WGS) entry which is preliminary data.</text>
</comment>
<dbReference type="Proteomes" id="UP000826656">
    <property type="component" value="Unassembled WGS sequence"/>
</dbReference>
<dbReference type="PANTHER" id="PTHR35317:SF31">
    <property type="entry name" value="DUF4219 DOMAIN-CONTAINING PROTEIN"/>
    <property type="match status" value="1"/>
</dbReference>
<accession>A0ABQ7TVL0</accession>
<protein>
    <recommendedName>
        <fullName evidence="3">Retrovirus-related Pol polyprotein from transposon TNT 1-94</fullName>
    </recommendedName>
</protein>
<evidence type="ECO:0000313" key="1">
    <source>
        <dbReference type="EMBL" id="KAH0738094.1"/>
    </source>
</evidence>
<sequence>MLRMKEGDIVKMYSAKLVEIVNKIRLFGETLPNSEVVEKTMISLPARFESKILAKEESCDLKTSSVAELISNLQAQEHRSSIRD</sequence>
<keyword evidence="2" id="KW-1185">Reference proteome</keyword>
<name>A0ABQ7TVL0_SOLTU</name>